<feature type="domain" description="G" evidence="1">
    <location>
        <begin position="6"/>
        <end position="152"/>
    </location>
</feature>
<evidence type="ECO:0000259" key="1">
    <source>
        <dbReference type="Pfam" id="PF01926"/>
    </source>
</evidence>
<reference evidence="2 3" key="1">
    <citation type="submission" date="2021-02" db="EMBL/GenBank/DDBJ databases">
        <title>Alicyclobacillus curvatus sp. nov. and Alicyclobacillus mengziensis sp. nov., two acidophilic bacteria isolated from acid mine drainage.</title>
        <authorList>
            <person name="Huang Y."/>
        </authorList>
    </citation>
    <scope>NUCLEOTIDE SEQUENCE [LARGE SCALE GENOMIC DNA]</scope>
    <source>
        <strain evidence="2 3">S30H14</strain>
    </source>
</reference>
<dbReference type="Pfam" id="PF01926">
    <property type="entry name" value="MMR_HSR1"/>
    <property type="match status" value="1"/>
</dbReference>
<sequence length="206" mass="22434">MKRSLVIGNANVGKTLFCLRFAAFLGLRQLRVFVERTDGKTEEKLLMVDDAQELLSGPDAHHTRDLQTIALSVPRGKSNRQLLLTDTTGLTDGIHPDAKIREAMAQTLSALTSAQVILHVVDAARLGSDSSGSGKSSAWKPVDDQLAEYGQSCGGYLILANKMDLPGAKAGYQQLCKRFGKHRVVPVSALYGGGFREVKQHVWRFA</sequence>
<proteinExistence type="predicted"/>
<gene>
    <name evidence="2" type="ORF">JZ786_13060</name>
</gene>
<dbReference type="GO" id="GO:0005525">
    <property type="term" value="F:GTP binding"/>
    <property type="evidence" value="ECO:0007669"/>
    <property type="project" value="InterPro"/>
</dbReference>
<dbReference type="EMBL" id="CP071182">
    <property type="protein sequence ID" value="QSO45504.1"/>
    <property type="molecule type" value="Genomic_DNA"/>
</dbReference>
<dbReference type="Gene3D" id="3.40.50.300">
    <property type="entry name" value="P-loop containing nucleotide triphosphate hydrolases"/>
    <property type="match status" value="1"/>
</dbReference>
<dbReference type="InterPro" id="IPR027417">
    <property type="entry name" value="P-loop_NTPase"/>
</dbReference>
<organism evidence="2 3">
    <name type="scientific">Alicyclobacillus mengziensis</name>
    <dbReference type="NCBI Taxonomy" id="2931921"/>
    <lineage>
        <taxon>Bacteria</taxon>
        <taxon>Bacillati</taxon>
        <taxon>Bacillota</taxon>
        <taxon>Bacilli</taxon>
        <taxon>Bacillales</taxon>
        <taxon>Alicyclobacillaceae</taxon>
        <taxon>Alicyclobacillus</taxon>
    </lineage>
</organism>
<accession>A0A9X7VUK2</accession>
<dbReference type="RefSeq" id="WP_206654872.1">
    <property type="nucleotide sequence ID" value="NZ_CP071182.1"/>
</dbReference>
<evidence type="ECO:0000313" key="3">
    <source>
        <dbReference type="Proteomes" id="UP000663505"/>
    </source>
</evidence>
<dbReference type="KEGG" id="afx:JZ786_13060"/>
<name>A0A9X7VUK2_9BACL</name>
<dbReference type="SUPFAM" id="SSF52540">
    <property type="entry name" value="P-loop containing nucleoside triphosphate hydrolases"/>
    <property type="match status" value="1"/>
</dbReference>
<dbReference type="InterPro" id="IPR006073">
    <property type="entry name" value="GTP-bd"/>
</dbReference>
<evidence type="ECO:0000313" key="2">
    <source>
        <dbReference type="EMBL" id="QSO45504.1"/>
    </source>
</evidence>
<protein>
    <submittedName>
        <fullName evidence="2">50S ribosome-binding GTPase</fullName>
    </submittedName>
</protein>
<keyword evidence="3" id="KW-1185">Reference proteome</keyword>
<dbReference type="AlphaFoldDB" id="A0A9X7VUK2"/>
<dbReference type="Proteomes" id="UP000663505">
    <property type="component" value="Chromosome"/>
</dbReference>